<dbReference type="Gene3D" id="3.40.50.2000">
    <property type="entry name" value="Glycogen Phosphorylase B"/>
    <property type="match status" value="2"/>
</dbReference>
<dbReference type="PANTHER" id="PTHR43174">
    <property type="entry name" value="UDP-N-ACETYLGLUCOSAMINE 2-EPIMERASE"/>
    <property type="match status" value="1"/>
</dbReference>
<dbReference type="EMBL" id="UINC01065728">
    <property type="protein sequence ID" value="SVB95696.1"/>
    <property type="molecule type" value="Genomic_DNA"/>
</dbReference>
<organism evidence="2">
    <name type="scientific">marine metagenome</name>
    <dbReference type="NCBI Taxonomy" id="408172"/>
    <lineage>
        <taxon>unclassified sequences</taxon>
        <taxon>metagenomes</taxon>
        <taxon>ecological metagenomes</taxon>
    </lineage>
</organism>
<gene>
    <name evidence="2" type="ORF">METZ01_LOCUS248550</name>
</gene>
<dbReference type="PANTHER" id="PTHR43174:SF1">
    <property type="entry name" value="UDP-N-ACETYLGLUCOSAMINE 2-EPIMERASE"/>
    <property type="match status" value="1"/>
</dbReference>
<dbReference type="InterPro" id="IPR029767">
    <property type="entry name" value="WecB-like"/>
</dbReference>
<protein>
    <recommendedName>
        <fullName evidence="1">UDP-N-acetylglucosamine 2-epimerase domain-containing protein</fullName>
    </recommendedName>
</protein>
<evidence type="ECO:0000259" key="1">
    <source>
        <dbReference type="Pfam" id="PF02350"/>
    </source>
</evidence>
<reference evidence="2" key="1">
    <citation type="submission" date="2018-05" db="EMBL/GenBank/DDBJ databases">
        <authorList>
            <person name="Lanie J.A."/>
            <person name="Ng W.-L."/>
            <person name="Kazmierczak K.M."/>
            <person name="Andrzejewski T.M."/>
            <person name="Davidsen T.M."/>
            <person name="Wayne K.J."/>
            <person name="Tettelin H."/>
            <person name="Glass J.I."/>
            <person name="Rusch D."/>
            <person name="Podicherti R."/>
            <person name="Tsui H.-C.T."/>
            <person name="Winkler M.E."/>
        </authorList>
    </citation>
    <scope>NUCLEOTIDE SEQUENCE</scope>
</reference>
<dbReference type="CDD" id="cd03786">
    <property type="entry name" value="GTB_UDP-GlcNAc_2-Epimerase"/>
    <property type="match status" value="1"/>
</dbReference>
<dbReference type="AlphaFoldDB" id="A0A382I7V3"/>
<feature type="domain" description="UDP-N-acetylglucosamine 2-epimerase" evidence="1">
    <location>
        <begin position="30"/>
        <end position="356"/>
    </location>
</feature>
<feature type="non-terminal residue" evidence="2">
    <location>
        <position position="356"/>
    </location>
</feature>
<name>A0A382I7V3_9ZZZZ</name>
<dbReference type="InterPro" id="IPR003331">
    <property type="entry name" value="UDP_GlcNAc_Epimerase_2_dom"/>
</dbReference>
<accession>A0A382I7V3</accession>
<proteinExistence type="predicted"/>
<dbReference type="NCBIfam" id="TIGR00236">
    <property type="entry name" value="wecB"/>
    <property type="match status" value="1"/>
</dbReference>
<evidence type="ECO:0000313" key="2">
    <source>
        <dbReference type="EMBL" id="SVB95696.1"/>
    </source>
</evidence>
<dbReference type="Pfam" id="PF02350">
    <property type="entry name" value="Epimerase_2"/>
    <property type="match status" value="1"/>
</dbReference>
<dbReference type="SUPFAM" id="SSF53756">
    <property type="entry name" value="UDP-Glycosyltransferase/glycogen phosphorylase"/>
    <property type="match status" value="1"/>
</dbReference>
<sequence>MKKILLIGSARPNFMKIAPILAELRRYPETFTPLFIHTGQHYDANLSQSFLDNLGIGQPDISLGIGSGSEAVRTARVMEAFESIVLEEKPTAVVVVGDVTPTMACTLVCSKLWIPVVHVEAGLRSFDRRMPEEINRLVTDSIADLLLTPSQEAEEHLLREGVAPERIHFVGNVMIDTLIQCRPKIDQARVLDNLGICRQGYTLLTLHRPSNVDEEAPLIEILESLMEIGAQMPIVFSIHPRTRKMIDEFRLTDRFNAIPNLIELEPQPYFDFLKLQSSARMVLTDSGGVQEETTFLGVPCLTLRENTERPVTISMGTNELVGPHKDAILRETTRILNGQAKQGRIPDLWDGHAAER</sequence>